<dbReference type="GO" id="GO:0008270">
    <property type="term" value="F:zinc ion binding"/>
    <property type="evidence" value="ECO:0007669"/>
    <property type="project" value="UniProtKB-UniRule"/>
</dbReference>
<feature type="binding site" evidence="7">
    <location>
        <position position="325"/>
    </location>
    <ligand>
        <name>4-imidazolone-5-propanoate</name>
        <dbReference type="ChEBI" id="CHEBI:77893"/>
    </ligand>
</feature>
<dbReference type="CDD" id="cd01296">
    <property type="entry name" value="Imidazolone-5PH"/>
    <property type="match status" value="1"/>
</dbReference>
<dbReference type="PANTHER" id="PTHR42752:SF1">
    <property type="entry name" value="IMIDAZOLONEPROPIONASE-RELATED"/>
    <property type="match status" value="1"/>
</dbReference>
<evidence type="ECO:0000313" key="9">
    <source>
        <dbReference type="EMBL" id="RCS30912.1"/>
    </source>
</evidence>
<feature type="binding site" evidence="7">
    <location>
        <position position="84"/>
    </location>
    <ligand>
        <name>4-imidazolone-5-propanoate</name>
        <dbReference type="ChEBI" id="CHEBI:77893"/>
    </ligand>
</feature>
<sequence length="420" mass="44934">MNETRWDRLLLNANLATFAGDAPYGLVEHGAIALHHGRIAWVGRMDTLPDAPDALAAVVESLDGALVTPALVDCHTHLVFGGDRAHEFELRLNGASYEQIAHAGGGIASSVNATRAASEEQLFAQSLPRAQALLADGVTTLEIKSGYGLELETERRMLRVARRLGRELGISVRTSFLGLHALPPEFRDRRGDYVSLVCDAMLPALAAEGLVDAVDAFCEGIGFNREETRRVFERAKQLGLPVKLHAEQLSDQGGAALVAEYRGLSADHLEHLSEAGIEAMASAGTVAVLLPGAFYALRETKLPPVAALREQRVPIAIATDCNPGTSPLLSLRLAAGMACTLFRLTPEEALRGVTANAARALGLHDRGTLAAGQRADLVAWNVRQPAELCYWIGGGLARRVYVAGELVSRRKPSRRSPSAS</sequence>
<dbReference type="InterPro" id="IPR011059">
    <property type="entry name" value="Metal-dep_hydrolase_composite"/>
</dbReference>
<feature type="binding site" evidence="7">
    <location>
        <position position="147"/>
    </location>
    <ligand>
        <name>N-formimidoyl-L-glutamate</name>
        <dbReference type="ChEBI" id="CHEBI:58928"/>
    </ligand>
</feature>
<comment type="pathway">
    <text evidence="7">Amino-acid degradation; L-histidine degradation into L-glutamate; N-formimidoyl-L-glutamate from L-histidine: step 3/3.</text>
</comment>
<keyword evidence="7" id="KW-0963">Cytoplasm</keyword>
<feature type="binding site" evidence="7">
    <location>
        <position position="75"/>
    </location>
    <ligand>
        <name>Fe(3+)</name>
        <dbReference type="ChEBI" id="CHEBI:29034"/>
    </ligand>
</feature>
<feature type="binding site" evidence="7">
    <location>
        <position position="320"/>
    </location>
    <ligand>
        <name>Fe(3+)</name>
        <dbReference type="ChEBI" id="CHEBI:29034"/>
    </ligand>
</feature>
<evidence type="ECO:0000256" key="4">
    <source>
        <dbReference type="ARBA" id="ARBA00022808"/>
    </source>
</evidence>
<dbReference type="EMBL" id="QFWQ01000003">
    <property type="protein sequence ID" value="RCS30912.1"/>
    <property type="molecule type" value="Genomic_DNA"/>
</dbReference>
<dbReference type="UniPathway" id="UPA00379">
    <property type="reaction ID" value="UER00551"/>
</dbReference>
<evidence type="ECO:0000256" key="5">
    <source>
        <dbReference type="ARBA" id="ARBA00022833"/>
    </source>
</evidence>
<dbReference type="GO" id="GO:0005737">
    <property type="term" value="C:cytoplasm"/>
    <property type="evidence" value="ECO:0007669"/>
    <property type="project" value="UniProtKB-SubCell"/>
</dbReference>
<dbReference type="Proteomes" id="UP000252387">
    <property type="component" value="Unassembled WGS sequence"/>
</dbReference>
<feature type="binding site" evidence="7">
    <location>
        <position position="248"/>
    </location>
    <ligand>
        <name>4-imidazolone-5-propanoate</name>
        <dbReference type="ChEBI" id="CHEBI:77893"/>
    </ligand>
</feature>
<evidence type="ECO:0000256" key="6">
    <source>
        <dbReference type="ARBA" id="ARBA00023004"/>
    </source>
</evidence>
<comment type="cofactor">
    <cofactor evidence="7">
        <name>Zn(2+)</name>
        <dbReference type="ChEBI" id="CHEBI:29105"/>
    </cofactor>
    <cofactor evidence="7">
        <name>Fe(3+)</name>
        <dbReference type="ChEBI" id="CHEBI:29034"/>
    </cofactor>
    <text evidence="7">Binds 1 zinc or iron ion per subunit.</text>
</comment>
<dbReference type="OrthoDB" id="9776455at2"/>
<gene>
    <name evidence="7" type="primary">hutI</name>
    <name evidence="9" type="ORF">DEO45_03940</name>
</gene>
<dbReference type="PANTHER" id="PTHR42752">
    <property type="entry name" value="IMIDAZOLONEPROPIONASE"/>
    <property type="match status" value="1"/>
</dbReference>
<dbReference type="GO" id="GO:0019556">
    <property type="term" value="P:L-histidine catabolic process to glutamate and formamide"/>
    <property type="evidence" value="ECO:0007669"/>
    <property type="project" value="UniProtKB-UniRule"/>
</dbReference>
<dbReference type="HAMAP" id="MF_00372">
    <property type="entry name" value="HutI"/>
    <property type="match status" value="1"/>
</dbReference>
<dbReference type="GO" id="GO:0050480">
    <property type="term" value="F:imidazolonepropionase activity"/>
    <property type="evidence" value="ECO:0007669"/>
    <property type="project" value="UniProtKB-UniRule"/>
</dbReference>
<feature type="binding site" evidence="7">
    <location>
        <position position="322"/>
    </location>
    <ligand>
        <name>N-formimidoyl-L-glutamate</name>
        <dbReference type="ChEBI" id="CHEBI:58928"/>
    </ligand>
</feature>
<dbReference type="FunFam" id="3.20.20.140:FF:000007">
    <property type="entry name" value="Imidazolonepropionase"/>
    <property type="match status" value="1"/>
</dbReference>
<feature type="binding site" evidence="7">
    <location>
        <position position="147"/>
    </location>
    <ligand>
        <name>4-imidazolone-5-propanoate</name>
        <dbReference type="ChEBI" id="CHEBI:77893"/>
    </ligand>
</feature>
<dbReference type="NCBIfam" id="TIGR01224">
    <property type="entry name" value="hutI"/>
    <property type="match status" value="1"/>
</dbReference>
<dbReference type="InterPro" id="IPR005920">
    <property type="entry name" value="HutI"/>
</dbReference>
<name>A0A368KG79_9GAMM</name>
<dbReference type="GO" id="GO:0005506">
    <property type="term" value="F:iron ion binding"/>
    <property type="evidence" value="ECO:0007669"/>
    <property type="project" value="UniProtKB-UniRule"/>
</dbReference>
<dbReference type="EC" id="3.5.2.7" evidence="1 7"/>
<dbReference type="SUPFAM" id="SSF51556">
    <property type="entry name" value="Metallo-dependent hydrolases"/>
    <property type="match status" value="1"/>
</dbReference>
<feature type="binding site" evidence="7">
    <location>
        <position position="77"/>
    </location>
    <ligand>
        <name>Fe(3+)</name>
        <dbReference type="ChEBI" id="CHEBI:29034"/>
    </ligand>
</feature>
<dbReference type="Pfam" id="PF01979">
    <property type="entry name" value="Amidohydro_1"/>
    <property type="match status" value="1"/>
</dbReference>
<feature type="binding site" evidence="7">
    <location>
        <position position="180"/>
    </location>
    <ligand>
        <name>4-imidazolone-5-propanoate</name>
        <dbReference type="ChEBI" id="CHEBI:77893"/>
    </ligand>
</feature>
<dbReference type="RefSeq" id="WP_114340989.1">
    <property type="nucleotide sequence ID" value="NZ_QFWQ01000003.1"/>
</dbReference>
<dbReference type="InterPro" id="IPR032466">
    <property type="entry name" value="Metal_Hydrolase"/>
</dbReference>
<reference evidence="9 10" key="1">
    <citation type="submission" date="2018-05" db="EMBL/GenBank/DDBJ databases">
        <title>Draft genome sequence of Rhodanobacter denitrificans Yn1 isolated from gold copper mine.</title>
        <authorList>
            <person name="Yang N."/>
            <person name="Mazhar H.S."/>
            <person name="Rensing C."/>
        </authorList>
    </citation>
    <scope>NUCLEOTIDE SEQUENCE [LARGE SCALE GENOMIC DNA]</scope>
    <source>
        <strain evidence="9 10">Yn1</strain>
    </source>
</reference>
<comment type="function">
    <text evidence="7">Catalyzes the hydrolytic cleavage of the carbon-nitrogen bond in imidazolone-5-propanoate to yield N-formimidoyl-L-glutamate. It is the third step in the universal histidine degradation pathway.</text>
</comment>
<keyword evidence="4 7" id="KW-0369">Histidine metabolism</keyword>
<keyword evidence="10" id="KW-1185">Reference proteome</keyword>
<accession>A0A368KG79</accession>
<evidence type="ECO:0000256" key="1">
    <source>
        <dbReference type="ARBA" id="ARBA00012864"/>
    </source>
</evidence>
<evidence type="ECO:0000256" key="3">
    <source>
        <dbReference type="ARBA" id="ARBA00022801"/>
    </source>
</evidence>
<comment type="catalytic activity">
    <reaction evidence="7">
        <text>4-imidazolone-5-propanoate + H2O = N-formimidoyl-L-glutamate</text>
        <dbReference type="Rhea" id="RHEA:23660"/>
        <dbReference type="ChEBI" id="CHEBI:15377"/>
        <dbReference type="ChEBI" id="CHEBI:58928"/>
        <dbReference type="ChEBI" id="CHEBI:77893"/>
        <dbReference type="EC" id="3.5.2.7"/>
    </reaction>
</comment>
<evidence type="ECO:0000259" key="8">
    <source>
        <dbReference type="Pfam" id="PF01979"/>
    </source>
</evidence>
<dbReference type="InterPro" id="IPR006680">
    <property type="entry name" value="Amidohydro-rel"/>
</dbReference>
<dbReference type="Gene3D" id="2.30.40.10">
    <property type="entry name" value="Urease, subunit C, domain 1"/>
    <property type="match status" value="1"/>
</dbReference>
<proteinExistence type="inferred from homology"/>
<organism evidence="9 10">
    <name type="scientific">Rhodanobacter denitrificans</name>
    <dbReference type="NCBI Taxonomy" id="666685"/>
    <lineage>
        <taxon>Bacteria</taxon>
        <taxon>Pseudomonadati</taxon>
        <taxon>Pseudomonadota</taxon>
        <taxon>Gammaproteobacteria</taxon>
        <taxon>Lysobacterales</taxon>
        <taxon>Rhodanobacteraceae</taxon>
        <taxon>Rhodanobacter</taxon>
    </lineage>
</organism>
<dbReference type="AlphaFoldDB" id="A0A368KG79"/>
<keyword evidence="3 7" id="KW-0378">Hydrolase</keyword>
<evidence type="ECO:0000256" key="7">
    <source>
        <dbReference type="HAMAP-Rule" id="MF_00372"/>
    </source>
</evidence>
<comment type="similarity">
    <text evidence="7">Belongs to the metallo-dependent hydrolases superfamily. HutI family.</text>
</comment>
<evidence type="ECO:0000256" key="2">
    <source>
        <dbReference type="ARBA" id="ARBA00022723"/>
    </source>
</evidence>
<keyword evidence="6 7" id="KW-0408">Iron</keyword>
<feature type="domain" description="Amidohydrolase-related" evidence="8">
    <location>
        <begin position="66"/>
        <end position="406"/>
    </location>
</feature>
<dbReference type="SUPFAM" id="SSF51338">
    <property type="entry name" value="Composite domain of metallo-dependent hydrolases"/>
    <property type="match status" value="1"/>
</dbReference>
<keyword evidence="5 7" id="KW-0862">Zinc</keyword>
<feature type="binding site" evidence="7">
    <location>
        <position position="75"/>
    </location>
    <ligand>
        <name>Zn(2+)</name>
        <dbReference type="ChEBI" id="CHEBI:29105"/>
    </ligand>
</feature>
<comment type="subcellular location">
    <subcellularLocation>
        <location evidence="7">Cytoplasm</location>
    </subcellularLocation>
</comment>
<dbReference type="Gene3D" id="3.20.20.140">
    <property type="entry name" value="Metal-dependent hydrolases"/>
    <property type="match status" value="1"/>
</dbReference>
<dbReference type="GO" id="GO:0019557">
    <property type="term" value="P:L-histidine catabolic process to glutamate and formate"/>
    <property type="evidence" value="ECO:0007669"/>
    <property type="project" value="UniProtKB-UniPathway"/>
</dbReference>
<keyword evidence="2 7" id="KW-0479">Metal-binding</keyword>
<feature type="binding site" evidence="7">
    <location>
        <position position="245"/>
    </location>
    <ligand>
        <name>Fe(3+)</name>
        <dbReference type="ChEBI" id="CHEBI:29034"/>
    </ligand>
</feature>
<feature type="binding site" evidence="7">
    <location>
        <position position="320"/>
    </location>
    <ligand>
        <name>Zn(2+)</name>
        <dbReference type="ChEBI" id="CHEBI:29105"/>
    </ligand>
</feature>
<feature type="binding site" evidence="7">
    <location>
        <position position="324"/>
    </location>
    <ligand>
        <name>N-formimidoyl-L-glutamate</name>
        <dbReference type="ChEBI" id="CHEBI:58928"/>
    </ligand>
</feature>
<evidence type="ECO:0000313" key="10">
    <source>
        <dbReference type="Proteomes" id="UP000252387"/>
    </source>
</evidence>
<protein>
    <recommendedName>
        <fullName evidence="1 7">Imidazolonepropionase</fullName>
        <ecNumber evidence="1 7">3.5.2.7</ecNumber>
    </recommendedName>
    <alternativeName>
        <fullName evidence="7">Imidazolone-5-propionate hydrolase</fullName>
    </alternativeName>
</protein>
<feature type="binding site" evidence="7">
    <location>
        <position position="245"/>
    </location>
    <ligand>
        <name>Zn(2+)</name>
        <dbReference type="ChEBI" id="CHEBI:29105"/>
    </ligand>
</feature>
<comment type="caution">
    <text evidence="9">The sequence shown here is derived from an EMBL/GenBank/DDBJ whole genome shotgun (WGS) entry which is preliminary data.</text>
</comment>
<feature type="binding site" evidence="7">
    <location>
        <position position="77"/>
    </location>
    <ligand>
        <name>Zn(2+)</name>
        <dbReference type="ChEBI" id="CHEBI:29105"/>
    </ligand>
</feature>